<reference evidence="1 2" key="1">
    <citation type="submission" date="2017-08" db="EMBL/GenBank/DDBJ databases">
        <title>Infants hospitalized years apart are colonized by the same room-sourced microbial strains.</title>
        <authorList>
            <person name="Brooks B."/>
            <person name="Olm M.R."/>
            <person name="Firek B.A."/>
            <person name="Baker R."/>
            <person name="Thomas B.C."/>
            <person name="Morowitz M.J."/>
            <person name="Banfield J.F."/>
        </authorList>
    </citation>
    <scope>NUCLEOTIDE SEQUENCE [LARGE SCALE GENOMIC DNA]</scope>
    <source>
        <strain evidence="1">S2_005_002_R2_33</strain>
    </source>
</reference>
<dbReference type="Proteomes" id="UP000249082">
    <property type="component" value="Unassembled WGS sequence"/>
</dbReference>
<name>A0A2W5P0F0_9SPHN</name>
<dbReference type="AlphaFoldDB" id="A0A2W5P0F0"/>
<accession>A0A2W5P0F0</accession>
<evidence type="ECO:0000313" key="2">
    <source>
        <dbReference type="Proteomes" id="UP000249082"/>
    </source>
</evidence>
<sequence>MDFASAIERLRSGECYVGQMTTDQIFASATLLINFGWLVLKQIAPVLGALLVARVTVYWALERFKSEKLWERQLLALADVVAAIRRMERATLAVRDESAAYFGLPPPGMRGEAFVDYNAGMENLRAAISVAAVLLPDKAQRRLLDLQEFVDQPLMSDAKVGVFLEERSRELSRASDWLIEDRWEILKSRKRGG</sequence>
<proteinExistence type="predicted"/>
<gene>
    <name evidence="1" type="ORF">DI555_06635</name>
</gene>
<protein>
    <submittedName>
        <fullName evidence="1">Uncharacterized protein</fullName>
    </submittedName>
</protein>
<dbReference type="EMBL" id="QFPX01000004">
    <property type="protein sequence ID" value="PZQ56285.1"/>
    <property type="molecule type" value="Genomic_DNA"/>
</dbReference>
<evidence type="ECO:0000313" key="1">
    <source>
        <dbReference type="EMBL" id="PZQ56285.1"/>
    </source>
</evidence>
<organism evidence="1 2">
    <name type="scientific">Novosphingobium pentaromativorans</name>
    <dbReference type="NCBI Taxonomy" id="205844"/>
    <lineage>
        <taxon>Bacteria</taxon>
        <taxon>Pseudomonadati</taxon>
        <taxon>Pseudomonadota</taxon>
        <taxon>Alphaproteobacteria</taxon>
        <taxon>Sphingomonadales</taxon>
        <taxon>Sphingomonadaceae</taxon>
        <taxon>Novosphingobium</taxon>
    </lineage>
</organism>
<comment type="caution">
    <text evidence="1">The sequence shown here is derived from an EMBL/GenBank/DDBJ whole genome shotgun (WGS) entry which is preliminary data.</text>
</comment>